<evidence type="ECO:0000256" key="2">
    <source>
        <dbReference type="ARBA" id="ARBA00000711"/>
    </source>
</evidence>
<comment type="catalytic activity">
    <reaction evidence="1 14">
        <text>adenosylcob(III)inamide + ATP = adenosylcob(III)inamide phosphate + ADP + H(+)</text>
        <dbReference type="Rhea" id="RHEA:15769"/>
        <dbReference type="ChEBI" id="CHEBI:2480"/>
        <dbReference type="ChEBI" id="CHEBI:15378"/>
        <dbReference type="ChEBI" id="CHEBI:30616"/>
        <dbReference type="ChEBI" id="CHEBI:58502"/>
        <dbReference type="ChEBI" id="CHEBI:456216"/>
        <dbReference type="EC" id="2.7.1.156"/>
    </reaction>
</comment>
<dbReference type="NCBIfam" id="NF004469">
    <property type="entry name" value="PRK05800.1"/>
    <property type="match status" value="1"/>
</dbReference>
<gene>
    <name evidence="15" type="ORF">EEB11_06455</name>
</gene>
<evidence type="ECO:0000256" key="8">
    <source>
        <dbReference type="ARBA" id="ARBA00022573"/>
    </source>
</evidence>
<comment type="caution">
    <text evidence="15">The sequence shown here is derived from an EMBL/GenBank/DDBJ whole genome shotgun (WGS) entry which is preliminary data.</text>
</comment>
<dbReference type="Pfam" id="PF02283">
    <property type="entry name" value="CobU"/>
    <property type="match status" value="1"/>
</dbReference>
<comment type="pathway">
    <text evidence="6 14">Cofactor biosynthesis; adenosylcobalamin biosynthesis; adenosylcobalamin from cob(II)yrinate a,c-diamide: step 5/7.</text>
</comment>
<evidence type="ECO:0000256" key="4">
    <source>
        <dbReference type="ARBA" id="ARBA00003889"/>
    </source>
</evidence>
<organism evidence="15 16">
    <name type="scientific">Pseudotabrizicola sediminis</name>
    <dbReference type="NCBI Taxonomy" id="2486418"/>
    <lineage>
        <taxon>Bacteria</taxon>
        <taxon>Pseudomonadati</taxon>
        <taxon>Pseudomonadota</taxon>
        <taxon>Alphaproteobacteria</taxon>
        <taxon>Rhodobacterales</taxon>
        <taxon>Paracoccaceae</taxon>
        <taxon>Pseudotabrizicola</taxon>
    </lineage>
</organism>
<dbReference type="CDD" id="cd00544">
    <property type="entry name" value="CobU"/>
    <property type="match status" value="1"/>
</dbReference>
<dbReference type="PIRSF" id="PIRSF006135">
    <property type="entry name" value="CobU"/>
    <property type="match status" value="1"/>
</dbReference>
<dbReference type="GO" id="GO:0043752">
    <property type="term" value="F:adenosylcobinamide kinase activity"/>
    <property type="evidence" value="ECO:0007669"/>
    <property type="project" value="UniProtKB-EC"/>
</dbReference>
<sequence>MSAPGSLQPSTFSLPALSLVIGGARSGKSRLAERLVSASGRPRTYIATAQPFDAEMQERIARHRDDRGPDWTTLEAPLDIASALAACDPAGAILLDCATLWLSNALLAGQNLDDATQALLDTLETSPAPVVIVSNEVGWGIVPENALARQFRDAQGRLNQKIAARARLVIGVMAGLPFTLKGSLPEGIL</sequence>
<protein>
    <recommendedName>
        <fullName evidence="14">Bifunctional adenosylcobalamin biosynthesis protein</fullName>
        <ecNumber evidence="14">2.7.1.156</ecNumber>
        <ecNumber evidence="14">2.7.7.62</ecNumber>
    </recommendedName>
</protein>
<dbReference type="PANTHER" id="PTHR34848:SF1">
    <property type="entry name" value="BIFUNCTIONAL ADENOSYLCOBALAMIN BIOSYNTHESIS PROTEIN COBU"/>
    <property type="match status" value="1"/>
</dbReference>
<evidence type="ECO:0000256" key="5">
    <source>
        <dbReference type="ARBA" id="ARBA00004692"/>
    </source>
</evidence>
<evidence type="ECO:0000256" key="11">
    <source>
        <dbReference type="ARBA" id="ARBA00022777"/>
    </source>
</evidence>
<comment type="function">
    <text evidence="4 14">Catalyzes ATP-dependent phosphorylation of adenosylcobinamide and addition of GMP to adenosylcobinamide phosphate.</text>
</comment>
<keyword evidence="13 14" id="KW-0342">GTP-binding</keyword>
<accession>A0ABY2KNV8</accession>
<dbReference type="EC" id="2.7.1.156" evidence="14"/>
<keyword evidence="12 14" id="KW-0067">ATP-binding</keyword>
<evidence type="ECO:0000256" key="13">
    <source>
        <dbReference type="ARBA" id="ARBA00023134"/>
    </source>
</evidence>
<dbReference type="SUPFAM" id="SSF52540">
    <property type="entry name" value="P-loop containing nucleoside triphosphate hydrolases"/>
    <property type="match status" value="1"/>
</dbReference>
<comment type="catalytic activity">
    <reaction evidence="2 14">
        <text>adenosylcob(III)inamide phosphate + GTP + H(+) = adenosylcob(III)inamide-GDP + diphosphate</text>
        <dbReference type="Rhea" id="RHEA:22712"/>
        <dbReference type="ChEBI" id="CHEBI:15378"/>
        <dbReference type="ChEBI" id="CHEBI:33019"/>
        <dbReference type="ChEBI" id="CHEBI:37565"/>
        <dbReference type="ChEBI" id="CHEBI:58502"/>
        <dbReference type="ChEBI" id="CHEBI:60487"/>
        <dbReference type="EC" id="2.7.7.62"/>
    </reaction>
</comment>
<dbReference type="Gene3D" id="3.40.50.300">
    <property type="entry name" value="P-loop containing nucleotide triphosphate hydrolases"/>
    <property type="match status" value="1"/>
</dbReference>
<keyword evidence="16" id="KW-1185">Reference proteome</keyword>
<evidence type="ECO:0000256" key="1">
    <source>
        <dbReference type="ARBA" id="ARBA00000312"/>
    </source>
</evidence>
<dbReference type="InterPro" id="IPR003203">
    <property type="entry name" value="CobU/CobP"/>
</dbReference>
<evidence type="ECO:0000256" key="12">
    <source>
        <dbReference type="ARBA" id="ARBA00022840"/>
    </source>
</evidence>
<dbReference type="InterPro" id="IPR027417">
    <property type="entry name" value="P-loop_NTPase"/>
</dbReference>
<keyword evidence="11 14" id="KW-0418">Kinase</keyword>
<reference evidence="15 16" key="1">
    <citation type="submission" date="2018-11" db="EMBL/GenBank/DDBJ databases">
        <title>Tabrizicola sp. isolated from sediment of alpine lake.</title>
        <authorList>
            <person name="Liu Z."/>
        </authorList>
    </citation>
    <scope>NUCLEOTIDE SEQUENCE [LARGE SCALE GENOMIC DNA]</scope>
    <source>
        <strain evidence="15 16">DRYC-M-16</strain>
    </source>
</reference>
<evidence type="ECO:0000256" key="14">
    <source>
        <dbReference type="PIRNR" id="PIRNR006135"/>
    </source>
</evidence>
<comment type="catalytic activity">
    <reaction evidence="3">
        <text>adenosylcob(III)inamide + GTP = adenosylcob(III)inamide phosphate + GDP + H(+)</text>
        <dbReference type="Rhea" id="RHEA:15765"/>
        <dbReference type="ChEBI" id="CHEBI:2480"/>
        <dbReference type="ChEBI" id="CHEBI:15378"/>
        <dbReference type="ChEBI" id="CHEBI:37565"/>
        <dbReference type="ChEBI" id="CHEBI:58189"/>
        <dbReference type="ChEBI" id="CHEBI:58502"/>
        <dbReference type="EC" id="2.7.1.156"/>
    </reaction>
</comment>
<evidence type="ECO:0000313" key="15">
    <source>
        <dbReference type="EMBL" id="TGD44320.1"/>
    </source>
</evidence>
<dbReference type="EMBL" id="RPEM01000003">
    <property type="protein sequence ID" value="TGD44320.1"/>
    <property type="molecule type" value="Genomic_DNA"/>
</dbReference>
<evidence type="ECO:0000256" key="6">
    <source>
        <dbReference type="ARBA" id="ARBA00005159"/>
    </source>
</evidence>
<proteinExistence type="inferred from homology"/>
<name>A0ABY2KNV8_9RHOB</name>
<dbReference type="Proteomes" id="UP000297741">
    <property type="component" value="Unassembled WGS sequence"/>
</dbReference>
<keyword evidence="15" id="KW-0548">Nucleotidyltransferase</keyword>
<dbReference type="EC" id="2.7.7.62" evidence="14"/>
<evidence type="ECO:0000256" key="3">
    <source>
        <dbReference type="ARBA" id="ARBA00001522"/>
    </source>
</evidence>
<comment type="pathway">
    <text evidence="5 14">Cofactor biosynthesis; adenosylcobalamin biosynthesis; adenosylcobalamin from cob(II)yrinate a,c-diamide: step 6/7.</text>
</comment>
<dbReference type="GO" id="GO:0008820">
    <property type="term" value="F:cobinamide phosphate guanylyltransferase activity"/>
    <property type="evidence" value="ECO:0007669"/>
    <property type="project" value="UniProtKB-EC"/>
</dbReference>
<dbReference type="PANTHER" id="PTHR34848">
    <property type="match status" value="1"/>
</dbReference>
<keyword evidence="10 14" id="KW-0547">Nucleotide-binding</keyword>
<evidence type="ECO:0000256" key="9">
    <source>
        <dbReference type="ARBA" id="ARBA00022679"/>
    </source>
</evidence>
<evidence type="ECO:0000256" key="7">
    <source>
        <dbReference type="ARBA" id="ARBA00007490"/>
    </source>
</evidence>
<keyword evidence="8 14" id="KW-0169">Cobalamin biosynthesis</keyword>
<keyword evidence="9 14" id="KW-0808">Transferase</keyword>
<evidence type="ECO:0000313" key="16">
    <source>
        <dbReference type="Proteomes" id="UP000297741"/>
    </source>
</evidence>
<evidence type="ECO:0000256" key="10">
    <source>
        <dbReference type="ARBA" id="ARBA00022741"/>
    </source>
</evidence>
<comment type="similarity">
    <text evidence="7 14">Belongs to the CobU/CobP family.</text>
</comment>